<dbReference type="GO" id="GO:0005634">
    <property type="term" value="C:nucleus"/>
    <property type="evidence" value="ECO:0007669"/>
    <property type="project" value="TreeGrafter"/>
</dbReference>
<dbReference type="InterPro" id="IPR040388">
    <property type="entry name" value="CXXC4/CXXC5"/>
</dbReference>
<dbReference type="PROSITE" id="PS51058">
    <property type="entry name" value="ZF_CXXC"/>
    <property type="match status" value="1"/>
</dbReference>
<proteinExistence type="predicted"/>
<dbReference type="AlphaFoldDB" id="A0A6A4W6U4"/>
<keyword evidence="6" id="KW-0238">DNA-binding</keyword>
<reference evidence="9 10" key="1">
    <citation type="submission" date="2019-07" db="EMBL/GenBank/DDBJ databases">
        <title>Draft genome assembly of a fouling barnacle, Amphibalanus amphitrite (Darwin, 1854): The first reference genome for Thecostraca.</title>
        <authorList>
            <person name="Kim W."/>
        </authorList>
    </citation>
    <scope>NUCLEOTIDE SEQUENCE [LARGE SCALE GENOMIC DNA]</scope>
    <source>
        <strain evidence="9">SNU_AA5</strain>
        <tissue evidence="9">Soma without cirri and trophi</tissue>
    </source>
</reference>
<evidence type="ECO:0000256" key="5">
    <source>
        <dbReference type="ARBA" id="ARBA00022833"/>
    </source>
</evidence>
<evidence type="ECO:0000256" key="3">
    <source>
        <dbReference type="ARBA" id="ARBA00022723"/>
    </source>
</evidence>
<dbReference type="GO" id="GO:0008270">
    <property type="term" value="F:zinc ion binding"/>
    <property type="evidence" value="ECO:0007669"/>
    <property type="project" value="UniProtKB-KW"/>
</dbReference>
<keyword evidence="4 7" id="KW-0863">Zinc-finger</keyword>
<feature type="domain" description="CXXC-type" evidence="8">
    <location>
        <begin position="6"/>
        <end position="46"/>
    </location>
</feature>
<evidence type="ECO:0000313" key="10">
    <source>
        <dbReference type="Proteomes" id="UP000440578"/>
    </source>
</evidence>
<dbReference type="GO" id="GO:0005737">
    <property type="term" value="C:cytoplasm"/>
    <property type="evidence" value="ECO:0007669"/>
    <property type="project" value="UniProtKB-SubCell"/>
</dbReference>
<dbReference type="InterPro" id="IPR002857">
    <property type="entry name" value="Znf_CXXC"/>
</dbReference>
<dbReference type="EMBL" id="VIIS01001471">
    <property type="protein sequence ID" value="KAF0297748.1"/>
    <property type="molecule type" value="Genomic_DNA"/>
</dbReference>
<organism evidence="9 10">
    <name type="scientific">Amphibalanus amphitrite</name>
    <name type="common">Striped barnacle</name>
    <name type="synonym">Balanus amphitrite</name>
    <dbReference type="NCBI Taxonomy" id="1232801"/>
    <lineage>
        <taxon>Eukaryota</taxon>
        <taxon>Metazoa</taxon>
        <taxon>Ecdysozoa</taxon>
        <taxon>Arthropoda</taxon>
        <taxon>Crustacea</taxon>
        <taxon>Multicrustacea</taxon>
        <taxon>Cirripedia</taxon>
        <taxon>Thoracica</taxon>
        <taxon>Thoracicalcarea</taxon>
        <taxon>Balanomorpha</taxon>
        <taxon>Balanoidea</taxon>
        <taxon>Balanidae</taxon>
        <taxon>Amphibalaninae</taxon>
        <taxon>Amphibalanus</taxon>
    </lineage>
</organism>
<evidence type="ECO:0000313" key="9">
    <source>
        <dbReference type="EMBL" id="KAF0297748.1"/>
    </source>
</evidence>
<dbReference type="PANTHER" id="PTHR13419">
    <property type="entry name" value="ZINC FINGER-CONTAINING"/>
    <property type="match status" value="1"/>
</dbReference>
<comment type="caution">
    <text evidence="9">The sequence shown here is derived from an EMBL/GenBank/DDBJ whole genome shotgun (WGS) entry which is preliminary data.</text>
</comment>
<dbReference type="OrthoDB" id="8777148at2759"/>
<sequence length="82" mass="9260">MSEKPPKKKRKRCGDCVGCHTKENCGSCAPCKNERSHQICKSRRCETLVEKKEHSATLCTLYFDTPDPCRANTFDNPTQNAP</sequence>
<keyword evidence="2" id="KW-0963">Cytoplasm</keyword>
<keyword evidence="9" id="KW-0489">Methyltransferase</keyword>
<comment type="subcellular location">
    <subcellularLocation>
        <location evidence="1">Cytoplasm</location>
    </subcellularLocation>
</comment>
<keyword evidence="10" id="KW-1185">Reference proteome</keyword>
<evidence type="ECO:0000256" key="4">
    <source>
        <dbReference type="ARBA" id="ARBA00022771"/>
    </source>
</evidence>
<evidence type="ECO:0000256" key="7">
    <source>
        <dbReference type="PROSITE-ProRule" id="PRU00509"/>
    </source>
</evidence>
<dbReference type="PANTHER" id="PTHR13419:SF0">
    <property type="entry name" value="CXXC-TYPE DOMAIN-CONTAINING PROTEIN"/>
    <property type="match status" value="1"/>
</dbReference>
<evidence type="ECO:0000256" key="1">
    <source>
        <dbReference type="ARBA" id="ARBA00004496"/>
    </source>
</evidence>
<gene>
    <name evidence="9" type="primary">Tet_1</name>
    <name evidence="9" type="ORF">FJT64_004818</name>
</gene>
<name>A0A6A4W6U4_AMPAM</name>
<keyword evidence="5" id="KW-0862">Zinc</keyword>
<protein>
    <submittedName>
        <fullName evidence="9">DNA N6-methyl adenine demethylase</fullName>
    </submittedName>
</protein>
<dbReference type="Pfam" id="PF02008">
    <property type="entry name" value="zf-CXXC"/>
    <property type="match status" value="1"/>
</dbReference>
<dbReference type="Proteomes" id="UP000440578">
    <property type="component" value="Unassembled WGS sequence"/>
</dbReference>
<evidence type="ECO:0000256" key="2">
    <source>
        <dbReference type="ARBA" id="ARBA00022490"/>
    </source>
</evidence>
<evidence type="ECO:0000259" key="8">
    <source>
        <dbReference type="PROSITE" id="PS51058"/>
    </source>
</evidence>
<dbReference type="GO" id="GO:0032259">
    <property type="term" value="P:methylation"/>
    <property type="evidence" value="ECO:0007669"/>
    <property type="project" value="UniProtKB-KW"/>
</dbReference>
<dbReference type="GO" id="GO:0008168">
    <property type="term" value="F:methyltransferase activity"/>
    <property type="evidence" value="ECO:0007669"/>
    <property type="project" value="UniProtKB-KW"/>
</dbReference>
<accession>A0A6A4W6U4</accession>
<dbReference type="GO" id="GO:0008327">
    <property type="term" value="F:methyl-CpG binding"/>
    <property type="evidence" value="ECO:0007669"/>
    <property type="project" value="TreeGrafter"/>
</dbReference>
<keyword evidence="9" id="KW-0808">Transferase</keyword>
<evidence type="ECO:0000256" key="6">
    <source>
        <dbReference type="ARBA" id="ARBA00023125"/>
    </source>
</evidence>
<keyword evidence="3" id="KW-0479">Metal-binding</keyword>